<sequence length="488" mass="55241">MSPFGDYDYVASDLNARSAVESYTMNMTSMNHAMLMNSIKTLQENMPDTQILSIQSSISWQSKLWEQWRFDMQMYKRLRSNWDSNVLWFTLLATILMLCCCFTITYAVDTTLWTKVHFGAHLVCMMPSLNASVLDTTIETNVKVLSTVLMMGNYGIAFLVSLFLGIQCRYTRKKVMANPSNTDLTNVFVLPCYDMVWFVLLALSTYGIAITTGSLSIPTAYIYIHRGVFCFLLFLPVSWIQQLLPVLIIQKSISDGAVQRSILLSGIISIFLLVAIIPVKDHIPVLFIIYHIASIGLYTYVKFISFSRASFDYIYIVLVGSSLVGIIPSAMLLARSPNIHDDVYYDAYLITTVVENVIDSFTILAIMLTLRADTKYWLGIDYNSIHTKNPAQQYLRLIAEQGMASSFSTRTSVYDVHYMIEKFKRSMIAFSTLQLESAVAQGATSVVLKGSMQKTSRENVPVAIKIFTSLFVTQEEVFRFSKEITLNI</sequence>
<feature type="transmembrane region" description="Helical" evidence="1">
    <location>
        <begin position="313"/>
        <end position="335"/>
    </location>
</feature>
<dbReference type="AlphaFoldDB" id="A0A1V9ZYV3"/>
<protein>
    <submittedName>
        <fullName evidence="2">Kinase</fullName>
    </submittedName>
</protein>
<feature type="transmembrane region" description="Helical" evidence="1">
    <location>
        <begin position="261"/>
        <end position="277"/>
    </location>
</feature>
<proteinExistence type="predicted"/>
<dbReference type="EMBL" id="JNBS01000981">
    <property type="protein sequence ID" value="OQS03149.1"/>
    <property type="molecule type" value="Genomic_DNA"/>
</dbReference>
<dbReference type="OrthoDB" id="4062651at2759"/>
<keyword evidence="1" id="KW-0812">Transmembrane</keyword>
<keyword evidence="1" id="KW-1133">Transmembrane helix</keyword>
<keyword evidence="2" id="KW-0808">Transferase</keyword>
<feature type="transmembrane region" description="Helical" evidence="1">
    <location>
        <begin position="86"/>
        <end position="108"/>
    </location>
</feature>
<keyword evidence="3" id="KW-1185">Reference proteome</keyword>
<reference evidence="2 3" key="1">
    <citation type="journal article" date="2014" name="Genome Biol. Evol.">
        <title>The secreted proteins of Achlya hypogyna and Thraustotheca clavata identify the ancestral oomycete secretome and reveal gene acquisitions by horizontal gene transfer.</title>
        <authorList>
            <person name="Misner I."/>
            <person name="Blouin N."/>
            <person name="Leonard G."/>
            <person name="Richards T.A."/>
            <person name="Lane C.E."/>
        </authorList>
    </citation>
    <scope>NUCLEOTIDE SEQUENCE [LARGE SCALE GENOMIC DNA]</scope>
    <source>
        <strain evidence="2 3">ATCC 34112</strain>
    </source>
</reference>
<gene>
    <name evidence="2" type="ORF">THRCLA_04545</name>
</gene>
<feature type="transmembrane region" description="Helical" evidence="1">
    <location>
        <begin position="283"/>
        <end position="301"/>
    </location>
</feature>
<evidence type="ECO:0000313" key="3">
    <source>
        <dbReference type="Proteomes" id="UP000243217"/>
    </source>
</evidence>
<feature type="transmembrane region" description="Helical" evidence="1">
    <location>
        <begin position="187"/>
        <end position="208"/>
    </location>
</feature>
<dbReference type="GO" id="GO:0016301">
    <property type="term" value="F:kinase activity"/>
    <property type="evidence" value="ECO:0007669"/>
    <property type="project" value="UniProtKB-KW"/>
</dbReference>
<dbReference type="STRING" id="74557.A0A1V9ZYV3"/>
<keyword evidence="1" id="KW-0472">Membrane</keyword>
<feature type="transmembrane region" description="Helical" evidence="1">
    <location>
        <begin position="347"/>
        <end position="370"/>
    </location>
</feature>
<keyword evidence="2" id="KW-0418">Kinase</keyword>
<evidence type="ECO:0000256" key="1">
    <source>
        <dbReference type="SAM" id="Phobius"/>
    </source>
</evidence>
<name>A0A1V9ZYV3_9STRA</name>
<feature type="non-terminal residue" evidence="2">
    <location>
        <position position="488"/>
    </location>
</feature>
<dbReference type="Proteomes" id="UP000243217">
    <property type="component" value="Unassembled WGS sequence"/>
</dbReference>
<evidence type="ECO:0000313" key="2">
    <source>
        <dbReference type="EMBL" id="OQS03149.1"/>
    </source>
</evidence>
<feature type="transmembrane region" description="Helical" evidence="1">
    <location>
        <begin position="220"/>
        <end position="240"/>
    </location>
</feature>
<comment type="caution">
    <text evidence="2">The sequence shown here is derived from an EMBL/GenBank/DDBJ whole genome shotgun (WGS) entry which is preliminary data.</text>
</comment>
<organism evidence="2 3">
    <name type="scientific">Thraustotheca clavata</name>
    <dbReference type="NCBI Taxonomy" id="74557"/>
    <lineage>
        <taxon>Eukaryota</taxon>
        <taxon>Sar</taxon>
        <taxon>Stramenopiles</taxon>
        <taxon>Oomycota</taxon>
        <taxon>Saprolegniomycetes</taxon>
        <taxon>Saprolegniales</taxon>
        <taxon>Achlyaceae</taxon>
        <taxon>Thraustotheca</taxon>
    </lineage>
</organism>
<feature type="transmembrane region" description="Helical" evidence="1">
    <location>
        <begin position="144"/>
        <end position="166"/>
    </location>
</feature>
<accession>A0A1V9ZYV3</accession>